<gene>
    <name evidence="4" type="ORF">PECAL_2P24770</name>
</gene>
<dbReference type="InterPro" id="IPR002110">
    <property type="entry name" value="Ankyrin_rpt"/>
</dbReference>
<dbReference type="Gene3D" id="1.25.40.20">
    <property type="entry name" value="Ankyrin repeat-containing domain"/>
    <property type="match status" value="1"/>
</dbReference>
<feature type="repeat" description="ANK" evidence="3">
    <location>
        <begin position="87"/>
        <end position="119"/>
    </location>
</feature>
<dbReference type="AlphaFoldDB" id="A0A8J2X0I8"/>
<evidence type="ECO:0000313" key="5">
    <source>
        <dbReference type="Proteomes" id="UP000789595"/>
    </source>
</evidence>
<dbReference type="PROSITE" id="PS50297">
    <property type="entry name" value="ANK_REP_REGION"/>
    <property type="match status" value="4"/>
</dbReference>
<evidence type="ECO:0000313" key="4">
    <source>
        <dbReference type="EMBL" id="CAH0369356.1"/>
    </source>
</evidence>
<accession>A0A8J2X0I8</accession>
<dbReference type="PANTHER" id="PTHR24198:SF165">
    <property type="entry name" value="ANKYRIN REPEAT-CONTAINING PROTEIN-RELATED"/>
    <property type="match status" value="1"/>
</dbReference>
<proteinExistence type="predicted"/>
<dbReference type="InterPro" id="IPR036770">
    <property type="entry name" value="Ankyrin_rpt-contain_sf"/>
</dbReference>
<dbReference type="PROSITE" id="PS50088">
    <property type="entry name" value="ANK_REPEAT"/>
    <property type="match status" value="4"/>
</dbReference>
<keyword evidence="1" id="KW-0677">Repeat</keyword>
<dbReference type="SMART" id="SM00248">
    <property type="entry name" value="ANK"/>
    <property type="match status" value="6"/>
</dbReference>
<dbReference type="EMBL" id="CAKKNE010000002">
    <property type="protein sequence ID" value="CAH0369356.1"/>
    <property type="molecule type" value="Genomic_DNA"/>
</dbReference>
<comment type="caution">
    <text evidence="4">The sequence shown here is derived from an EMBL/GenBank/DDBJ whole genome shotgun (WGS) entry which is preliminary data.</text>
</comment>
<dbReference type="Proteomes" id="UP000789595">
    <property type="component" value="Unassembled WGS sequence"/>
</dbReference>
<evidence type="ECO:0000256" key="2">
    <source>
        <dbReference type="ARBA" id="ARBA00023043"/>
    </source>
</evidence>
<keyword evidence="5" id="KW-1185">Reference proteome</keyword>
<protein>
    <submittedName>
        <fullName evidence="4">Uncharacterized protein</fullName>
    </submittedName>
</protein>
<dbReference type="SUPFAM" id="SSF48403">
    <property type="entry name" value="Ankyrin repeat"/>
    <property type="match status" value="1"/>
</dbReference>
<reference evidence="4" key="1">
    <citation type="submission" date="2021-11" db="EMBL/GenBank/DDBJ databases">
        <authorList>
            <consortium name="Genoscope - CEA"/>
            <person name="William W."/>
        </authorList>
    </citation>
    <scope>NUCLEOTIDE SEQUENCE</scope>
</reference>
<feature type="repeat" description="ANK" evidence="3">
    <location>
        <begin position="185"/>
        <end position="218"/>
    </location>
</feature>
<feature type="repeat" description="ANK" evidence="3">
    <location>
        <begin position="54"/>
        <end position="82"/>
    </location>
</feature>
<dbReference type="OrthoDB" id="10249694at2759"/>
<evidence type="ECO:0000256" key="3">
    <source>
        <dbReference type="PROSITE-ProRule" id="PRU00023"/>
    </source>
</evidence>
<feature type="repeat" description="ANK" evidence="3">
    <location>
        <begin position="153"/>
        <end position="179"/>
    </location>
</feature>
<name>A0A8J2X0I8_9STRA</name>
<sequence length="276" mass="29860">MSSDADTTYKATAPAVSSRALKCYTACYDGKLDEVKRVVNQPNQPPLDVNAEIHGGTAFAAAVQNGHLEIVRFLCSIGADVDRPIHDGATPVFIAAYRGYVDIVKFLIEKGADLERPNSKGNTPFFICCQHCRLDIAELLADRGVALEPVNEAGSTPFFFACQEGNLAVVDFLAKRGVDCKRGKNGITPFHMACYRGHLDVVAFLAVERGLDARAIDGHGRTPLEVAKRAQRDDVVAFLERQDPELAKARQGRESCLATTFGEESAPCSELSCVVA</sequence>
<dbReference type="PANTHER" id="PTHR24198">
    <property type="entry name" value="ANKYRIN REPEAT AND PROTEIN KINASE DOMAIN-CONTAINING PROTEIN"/>
    <property type="match status" value="1"/>
</dbReference>
<dbReference type="Pfam" id="PF12796">
    <property type="entry name" value="Ank_2"/>
    <property type="match status" value="3"/>
</dbReference>
<keyword evidence="2 3" id="KW-0040">ANK repeat</keyword>
<evidence type="ECO:0000256" key="1">
    <source>
        <dbReference type="ARBA" id="ARBA00022737"/>
    </source>
</evidence>
<organism evidence="4 5">
    <name type="scientific">Pelagomonas calceolata</name>
    <dbReference type="NCBI Taxonomy" id="35677"/>
    <lineage>
        <taxon>Eukaryota</taxon>
        <taxon>Sar</taxon>
        <taxon>Stramenopiles</taxon>
        <taxon>Ochrophyta</taxon>
        <taxon>Pelagophyceae</taxon>
        <taxon>Pelagomonadales</taxon>
        <taxon>Pelagomonadaceae</taxon>
        <taxon>Pelagomonas</taxon>
    </lineage>
</organism>